<feature type="transmembrane region" description="Helical" evidence="9">
    <location>
        <begin position="134"/>
        <end position="158"/>
    </location>
</feature>
<feature type="transmembrane region" description="Helical" evidence="9">
    <location>
        <begin position="315"/>
        <end position="338"/>
    </location>
</feature>
<feature type="transmembrane region" description="Helical" evidence="9">
    <location>
        <begin position="93"/>
        <end position="113"/>
    </location>
</feature>
<dbReference type="PROSITE" id="PS01219">
    <property type="entry name" value="AMMONIUM_TRANSP"/>
    <property type="match status" value="1"/>
</dbReference>
<evidence type="ECO:0000313" key="11">
    <source>
        <dbReference type="EMBL" id="PQO30461.1"/>
    </source>
</evidence>
<dbReference type="GO" id="GO:0007165">
    <property type="term" value="P:signal transduction"/>
    <property type="evidence" value="ECO:0007669"/>
    <property type="project" value="UniProtKB-KW"/>
</dbReference>
<keyword evidence="6 9" id="KW-0472">Membrane</keyword>
<evidence type="ECO:0000256" key="4">
    <source>
        <dbReference type="ARBA" id="ARBA00022692"/>
    </source>
</evidence>
<evidence type="ECO:0000256" key="8">
    <source>
        <dbReference type="PROSITE-ProRule" id="PRU00284"/>
    </source>
</evidence>
<dbReference type="Gene3D" id="1.10.287.950">
    <property type="entry name" value="Methyl-accepting chemotaxis protein"/>
    <property type="match status" value="1"/>
</dbReference>
<comment type="subcellular location">
    <subcellularLocation>
        <location evidence="1">Membrane</location>
        <topology evidence="1">Multi-pass membrane protein</topology>
    </subcellularLocation>
</comment>
<feature type="transmembrane region" description="Helical" evidence="9">
    <location>
        <begin position="244"/>
        <end position="265"/>
    </location>
</feature>
<evidence type="ECO:0000313" key="12">
    <source>
        <dbReference type="Proteomes" id="UP000238322"/>
    </source>
</evidence>
<keyword evidence="4 9" id="KW-0812">Transmembrane</keyword>
<feature type="transmembrane region" description="Helical" evidence="9">
    <location>
        <begin position="58"/>
        <end position="81"/>
    </location>
</feature>
<dbReference type="InterPro" id="IPR001905">
    <property type="entry name" value="Ammonium_transpt"/>
</dbReference>
<feature type="transmembrane region" description="Helical" evidence="9">
    <location>
        <begin position="444"/>
        <end position="464"/>
    </location>
</feature>
<reference evidence="11 12" key="1">
    <citation type="submission" date="2018-02" db="EMBL/GenBank/DDBJ databases">
        <title>Comparative genomes isolates from brazilian mangrove.</title>
        <authorList>
            <person name="Araujo J.E."/>
            <person name="Taketani R.G."/>
            <person name="Silva M.C.P."/>
            <person name="Loureco M.V."/>
            <person name="Andreote F.D."/>
        </authorList>
    </citation>
    <scope>NUCLEOTIDE SEQUENCE [LARGE SCALE GENOMIC DNA]</scope>
    <source>
        <strain evidence="11 12">Hex-1 MGV</strain>
    </source>
</reference>
<dbReference type="EMBL" id="PUHY01000014">
    <property type="protein sequence ID" value="PQO30461.1"/>
    <property type="molecule type" value="Genomic_DNA"/>
</dbReference>
<keyword evidence="8" id="KW-0807">Transducer</keyword>
<accession>A0A2S8FE64</accession>
<sequence length="810" mass="87226">MPLFFTCANVGFRKFEASNRSFRTIECWFRPLQNKMISELMMKHCVAGQKRNTFTRAVALLLLCPAAVFADGAATSTPIVAETLTDGHSMVDYAWVIFAAALVMLMQAGFMCLESGLARAKNSINVAVKNMADFVLSVAGFWFIGFGLMFGVSAYGLIGTSDFCVSFENAPWLAVFFVFQATFCGTAATIDSGAVAERARFSTYLFISFVTSVVIYPIFGHWAWGSLYHSESSGWLENLGFIDFAGSTVVHSVGGWVALASAILIGPRLGKFNQDGTANHFHAHNLPLMYLGTFILMFGWFGFNCGSTLQATTDVGPIAMTTMLAAGFGGISSTFVSWMFGNSKLPRPEDVANGILGGLVGITAGCACVSAAGAVLIGLVSGVVVFFGSIVIEKWFKVDDVVGAVPVHGFCGVWGTIAVGLFIRPELLAEAGTTRFDQIQIQSLGAIACFAWSFGTAFIVVGLLKMFTPVRVSEEDEIQGLNISEHGAKSTLFDLAVAMQKASNSDKIDRSFCIEPEIGTEAGDLAFAFNRLIGAIELEQARTKSAVDSLERQKKLAQSGMTNYRRQVETSLQEIDQQRSGLQSILETSSSNAQRLVGSVQQIFDRIDGMVTSLTDISTQMQQAASLAEKGKATANSSGMTMSQLNESSTEIESVLDMVREIAEQTNLLALNATIEAAHAGEAGKGFAVVATEVKQLARASSQSTDQIGNRISRIRQDTRQVSTDLSETAEVISQVCALSGEMNAFLQRSSSDQQHSASQVREIGSEIEQMVDNLIEGMKSIRESSTSIEKQVRNSYEEFTAVLDEAGLA</sequence>
<feature type="transmembrane region" description="Helical" evidence="9">
    <location>
        <begin position="404"/>
        <end position="423"/>
    </location>
</feature>
<feature type="domain" description="Methyl-accepting transducer" evidence="10">
    <location>
        <begin position="564"/>
        <end position="790"/>
    </location>
</feature>
<dbReference type="InterPro" id="IPR004089">
    <property type="entry name" value="MCPsignal_dom"/>
</dbReference>
<organism evidence="11 12">
    <name type="scientific">Blastopirellula marina</name>
    <dbReference type="NCBI Taxonomy" id="124"/>
    <lineage>
        <taxon>Bacteria</taxon>
        <taxon>Pseudomonadati</taxon>
        <taxon>Planctomycetota</taxon>
        <taxon>Planctomycetia</taxon>
        <taxon>Pirellulales</taxon>
        <taxon>Pirellulaceae</taxon>
        <taxon>Blastopirellula</taxon>
    </lineage>
</organism>
<dbReference type="Gene3D" id="1.10.3430.10">
    <property type="entry name" value="Ammonium transporter AmtB like domains"/>
    <property type="match status" value="1"/>
</dbReference>
<proteinExistence type="inferred from homology"/>
<feature type="transmembrane region" description="Helical" evidence="9">
    <location>
        <begin position="170"/>
        <end position="190"/>
    </location>
</feature>
<protein>
    <submittedName>
        <fullName evidence="11">Ammonium transporter</fullName>
    </submittedName>
</protein>
<gene>
    <name evidence="11" type="ORF">C5Y83_24170</name>
</gene>
<dbReference type="Pfam" id="PF00015">
    <property type="entry name" value="MCPsignal"/>
    <property type="match status" value="1"/>
</dbReference>
<dbReference type="PANTHER" id="PTHR11730">
    <property type="entry name" value="AMMONIUM TRANSPORTER"/>
    <property type="match status" value="1"/>
</dbReference>
<keyword evidence="5 9" id="KW-1133">Transmembrane helix</keyword>
<dbReference type="Pfam" id="PF00909">
    <property type="entry name" value="Ammonium_transp"/>
    <property type="match status" value="1"/>
</dbReference>
<dbReference type="PROSITE" id="PS50111">
    <property type="entry name" value="CHEMOTAXIS_TRANSDUC_2"/>
    <property type="match status" value="1"/>
</dbReference>
<evidence type="ECO:0000256" key="9">
    <source>
        <dbReference type="SAM" id="Phobius"/>
    </source>
</evidence>
<dbReference type="PANTHER" id="PTHR11730:SF6">
    <property type="entry name" value="AMMONIUM TRANSPORTER"/>
    <property type="match status" value="1"/>
</dbReference>
<feature type="transmembrane region" description="Helical" evidence="9">
    <location>
        <begin position="286"/>
        <end position="303"/>
    </location>
</feature>
<comment type="caution">
    <text evidence="11">The sequence shown here is derived from an EMBL/GenBank/DDBJ whole genome shotgun (WGS) entry which is preliminary data.</text>
</comment>
<feature type="transmembrane region" description="Helical" evidence="9">
    <location>
        <begin position="202"/>
        <end position="224"/>
    </location>
</feature>
<evidence type="ECO:0000256" key="1">
    <source>
        <dbReference type="ARBA" id="ARBA00004141"/>
    </source>
</evidence>
<comment type="similarity">
    <text evidence="2">Belongs to the ammonia transporter channel (TC 1.A.11.2) family.</text>
</comment>
<dbReference type="Proteomes" id="UP000238322">
    <property type="component" value="Unassembled WGS sequence"/>
</dbReference>
<dbReference type="SMART" id="SM00283">
    <property type="entry name" value="MA"/>
    <property type="match status" value="1"/>
</dbReference>
<dbReference type="GO" id="GO:0097272">
    <property type="term" value="P:ammonium homeostasis"/>
    <property type="evidence" value="ECO:0007669"/>
    <property type="project" value="TreeGrafter"/>
</dbReference>
<name>A0A2S8FE64_9BACT</name>
<evidence type="ECO:0000256" key="7">
    <source>
        <dbReference type="ARBA" id="ARBA00023177"/>
    </source>
</evidence>
<dbReference type="AlphaFoldDB" id="A0A2S8FE64"/>
<evidence type="ECO:0000256" key="3">
    <source>
        <dbReference type="ARBA" id="ARBA00022448"/>
    </source>
</evidence>
<feature type="transmembrane region" description="Helical" evidence="9">
    <location>
        <begin position="359"/>
        <end position="392"/>
    </location>
</feature>
<dbReference type="SUPFAM" id="SSF111352">
    <property type="entry name" value="Ammonium transporter"/>
    <property type="match status" value="1"/>
</dbReference>
<evidence type="ECO:0000256" key="5">
    <source>
        <dbReference type="ARBA" id="ARBA00022989"/>
    </source>
</evidence>
<dbReference type="InterPro" id="IPR029020">
    <property type="entry name" value="Ammonium/urea_transptr"/>
</dbReference>
<dbReference type="GO" id="GO:0008519">
    <property type="term" value="F:ammonium channel activity"/>
    <property type="evidence" value="ECO:0007669"/>
    <property type="project" value="InterPro"/>
</dbReference>
<evidence type="ECO:0000256" key="2">
    <source>
        <dbReference type="ARBA" id="ARBA00005887"/>
    </source>
</evidence>
<dbReference type="NCBIfam" id="TIGR00836">
    <property type="entry name" value="amt"/>
    <property type="match status" value="1"/>
</dbReference>
<dbReference type="InterPro" id="IPR024041">
    <property type="entry name" value="NH4_transpt_AmtB-like_dom"/>
</dbReference>
<dbReference type="GO" id="GO:0016020">
    <property type="term" value="C:membrane"/>
    <property type="evidence" value="ECO:0007669"/>
    <property type="project" value="UniProtKB-SubCell"/>
</dbReference>
<evidence type="ECO:0000256" key="6">
    <source>
        <dbReference type="ARBA" id="ARBA00023136"/>
    </source>
</evidence>
<dbReference type="SUPFAM" id="SSF58104">
    <property type="entry name" value="Methyl-accepting chemotaxis protein (MCP) signaling domain"/>
    <property type="match status" value="1"/>
</dbReference>
<evidence type="ECO:0000259" key="10">
    <source>
        <dbReference type="PROSITE" id="PS50111"/>
    </source>
</evidence>
<keyword evidence="3" id="KW-0813">Transport</keyword>
<dbReference type="InterPro" id="IPR018047">
    <property type="entry name" value="Ammonium_transpt_CS"/>
</dbReference>
<keyword evidence="7" id="KW-0924">Ammonia transport</keyword>